<accession>A0A9D1KYG8</accession>
<dbReference type="HAMAP" id="MF_01448">
    <property type="entry name" value="UPF0473"/>
    <property type="match status" value="1"/>
</dbReference>
<evidence type="ECO:0000313" key="2">
    <source>
        <dbReference type="EMBL" id="HIU10288.1"/>
    </source>
</evidence>
<comment type="similarity">
    <text evidence="1">Belongs to the UPF0473 family.</text>
</comment>
<protein>
    <recommendedName>
        <fullName evidence="1">UPF0473 protein IAB00_03445</fullName>
    </recommendedName>
</protein>
<sequence length="94" mass="11082">MTQNEIENENIITLLDDDDNPIDFEIIEVLEIQGKRYAFLLPLNDEEDTSEEDEAVIFRIDPGEDGEEIFAYIEDDDEWEMVVDTYNDLLFDEE</sequence>
<gene>
    <name evidence="2" type="ORF">IAB00_03445</name>
</gene>
<organism evidence="2 3">
    <name type="scientific">Candidatus Avidehalobacter gallistercoris</name>
    <dbReference type="NCBI Taxonomy" id="2840694"/>
    <lineage>
        <taxon>Bacteria</taxon>
        <taxon>Bacillati</taxon>
        <taxon>Bacillota</taxon>
        <taxon>Clostridia</taxon>
        <taxon>Eubacteriales</taxon>
        <taxon>Peptococcaceae</taxon>
        <taxon>Peptococcaceae incertae sedis</taxon>
        <taxon>Candidatus Avidehalobacter</taxon>
    </lineage>
</organism>
<comment type="caution">
    <text evidence="2">The sequence shown here is derived from an EMBL/GenBank/DDBJ whole genome shotgun (WGS) entry which is preliminary data.</text>
</comment>
<evidence type="ECO:0000313" key="3">
    <source>
        <dbReference type="Proteomes" id="UP000824124"/>
    </source>
</evidence>
<dbReference type="AlphaFoldDB" id="A0A9D1KYG8"/>
<reference evidence="2" key="2">
    <citation type="journal article" date="2021" name="PeerJ">
        <title>Extensive microbial diversity within the chicken gut microbiome revealed by metagenomics and culture.</title>
        <authorList>
            <person name="Gilroy R."/>
            <person name="Ravi A."/>
            <person name="Getino M."/>
            <person name="Pursley I."/>
            <person name="Horton D.L."/>
            <person name="Alikhan N.F."/>
            <person name="Baker D."/>
            <person name="Gharbi K."/>
            <person name="Hall N."/>
            <person name="Watson M."/>
            <person name="Adriaenssens E.M."/>
            <person name="Foster-Nyarko E."/>
            <person name="Jarju S."/>
            <person name="Secka A."/>
            <person name="Antonio M."/>
            <person name="Oren A."/>
            <person name="Chaudhuri R.R."/>
            <person name="La Ragione R."/>
            <person name="Hildebrand F."/>
            <person name="Pallen M.J."/>
        </authorList>
    </citation>
    <scope>NUCLEOTIDE SEQUENCE</scope>
    <source>
        <strain evidence="2">2830</strain>
    </source>
</reference>
<reference evidence="2" key="1">
    <citation type="submission" date="2020-10" db="EMBL/GenBank/DDBJ databases">
        <authorList>
            <person name="Gilroy R."/>
        </authorList>
    </citation>
    <scope>NUCLEOTIDE SEQUENCE</scope>
    <source>
        <strain evidence="2">2830</strain>
    </source>
</reference>
<dbReference type="InterPro" id="IPR009711">
    <property type="entry name" value="UPF0473"/>
</dbReference>
<proteinExistence type="inferred from homology"/>
<dbReference type="Proteomes" id="UP000824124">
    <property type="component" value="Unassembled WGS sequence"/>
</dbReference>
<dbReference type="Pfam" id="PF06949">
    <property type="entry name" value="DUF1292"/>
    <property type="match status" value="1"/>
</dbReference>
<name>A0A9D1KYG8_9FIRM</name>
<evidence type="ECO:0000256" key="1">
    <source>
        <dbReference type="HAMAP-Rule" id="MF_01448"/>
    </source>
</evidence>
<dbReference type="EMBL" id="DVMH01000020">
    <property type="protein sequence ID" value="HIU10288.1"/>
    <property type="molecule type" value="Genomic_DNA"/>
</dbReference>